<protein>
    <submittedName>
        <fullName evidence="3">Uncharacterized protein</fullName>
    </submittedName>
</protein>
<feature type="signal peptide" evidence="2">
    <location>
        <begin position="1"/>
        <end position="28"/>
    </location>
</feature>
<dbReference type="InParanoid" id="A0A1V9XB63"/>
<evidence type="ECO:0000313" key="4">
    <source>
        <dbReference type="Proteomes" id="UP000192247"/>
    </source>
</evidence>
<dbReference type="AlphaFoldDB" id="A0A1V9XB63"/>
<sequence length="204" mass="21601">MIGVNRYSTMSLLWVVLVFIAAGQGARAGELLHHLKRGGGGSSSSSTEKGNDVARLPLPPPFPVGPDNNVLAPLAAISKIGDGSAVDQRVAASSSSSSITKGISQTMVEKNAVPVISAKEEQAARSFALLPTRDMARVSEDRVEAIDGTTVSLKPAKEPTAPGKRITVYNSNVPPQMIIVYHHHHKRRSTAKRNISGAVLPRQP</sequence>
<gene>
    <name evidence="3" type="ORF">BIW11_11408</name>
</gene>
<organism evidence="3 4">
    <name type="scientific">Tropilaelaps mercedesae</name>
    <dbReference type="NCBI Taxonomy" id="418985"/>
    <lineage>
        <taxon>Eukaryota</taxon>
        <taxon>Metazoa</taxon>
        <taxon>Ecdysozoa</taxon>
        <taxon>Arthropoda</taxon>
        <taxon>Chelicerata</taxon>
        <taxon>Arachnida</taxon>
        <taxon>Acari</taxon>
        <taxon>Parasitiformes</taxon>
        <taxon>Mesostigmata</taxon>
        <taxon>Gamasina</taxon>
        <taxon>Dermanyssoidea</taxon>
        <taxon>Laelapidae</taxon>
        <taxon>Tropilaelaps</taxon>
    </lineage>
</organism>
<reference evidence="3 4" key="1">
    <citation type="journal article" date="2017" name="Gigascience">
        <title>Draft genome of the honey bee ectoparasitic mite, Tropilaelaps mercedesae, is shaped by the parasitic life history.</title>
        <authorList>
            <person name="Dong X."/>
            <person name="Armstrong S.D."/>
            <person name="Xia D."/>
            <person name="Makepeace B.L."/>
            <person name="Darby A.C."/>
            <person name="Kadowaki T."/>
        </authorList>
    </citation>
    <scope>NUCLEOTIDE SEQUENCE [LARGE SCALE GENOMIC DNA]</scope>
    <source>
        <strain evidence="3">Wuxi-XJTLU</strain>
    </source>
</reference>
<proteinExistence type="predicted"/>
<dbReference type="Proteomes" id="UP000192247">
    <property type="component" value="Unassembled WGS sequence"/>
</dbReference>
<evidence type="ECO:0000256" key="2">
    <source>
        <dbReference type="SAM" id="SignalP"/>
    </source>
</evidence>
<accession>A0A1V9XB63</accession>
<dbReference type="OrthoDB" id="10603348at2759"/>
<comment type="caution">
    <text evidence="3">The sequence shown here is derived from an EMBL/GenBank/DDBJ whole genome shotgun (WGS) entry which is preliminary data.</text>
</comment>
<name>A0A1V9XB63_9ACAR</name>
<evidence type="ECO:0000256" key="1">
    <source>
        <dbReference type="SAM" id="MobiDB-lite"/>
    </source>
</evidence>
<keyword evidence="2" id="KW-0732">Signal</keyword>
<dbReference type="EMBL" id="MNPL01016089">
    <property type="protein sequence ID" value="OQR70779.1"/>
    <property type="molecule type" value="Genomic_DNA"/>
</dbReference>
<evidence type="ECO:0000313" key="3">
    <source>
        <dbReference type="EMBL" id="OQR70779.1"/>
    </source>
</evidence>
<feature type="region of interest" description="Disordered" evidence="1">
    <location>
        <begin position="185"/>
        <end position="204"/>
    </location>
</feature>
<keyword evidence="4" id="KW-1185">Reference proteome</keyword>
<feature type="chain" id="PRO_5013229681" evidence="2">
    <location>
        <begin position="29"/>
        <end position="204"/>
    </location>
</feature>